<dbReference type="Proteomes" id="UP000649739">
    <property type="component" value="Unassembled WGS sequence"/>
</dbReference>
<sequence length="199" mass="19598">MDPTLPARAAAMFAVTNLDDLLLLALYLARATGRAGVARVVAGQYLGFLAILAASVLGALGAGLLPPSAVPYSGLLPILLGLRAAVAAWRERRAPAGPADPDPGAGAGAAAGPGVLAVAGVTLANGGDNVGVYVPVFAAAGPAAVAGYAAVFLVGVGVWCAAGHWLATRRAVARTMARWGHAVLPVALIAIGLTILLTA</sequence>
<dbReference type="RefSeq" id="WP_229783281.1">
    <property type="nucleotide sequence ID" value="NZ_BMQB01000001.1"/>
</dbReference>
<feature type="transmembrane region" description="Helical" evidence="1">
    <location>
        <begin position="179"/>
        <end position="197"/>
    </location>
</feature>
<dbReference type="AlphaFoldDB" id="A0A8J3F7V4"/>
<comment type="caution">
    <text evidence="2">The sequence shown here is derived from an EMBL/GenBank/DDBJ whole genome shotgun (WGS) entry which is preliminary data.</text>
</comment>
<keyword evidence="1" id="KW-0812">Transmembrane</keyword>
<name>A0A8J3F7V4_9ACTN</name>
<keyword evidence="1" id="KW-1133">Transmembrane helix</keyword>
<feature type="transmembrane region" description="Helical" evidence="1">
    <location>
        <begin position="6"/>
        <end position="29"/>
    </location>
</feature>
<feature type="transmembrane region" description="Helical" evidence="1">
    <location>
        <begin position="69"/>
        <end position="86"/>
    </location>
</feature>
<accession>A0A8J3F7V4</accession>
<protein>
    <submittedName>
        <fullName evidence="2">Cadmium transporter</fullName>
    </submittedName>
</protein>
<dbReference type="InterPro" id="IPR004676">
    <property type="entry name" value="Cd-R_transporter"/>
</dbReference>
<feature type="transmembrane region" description="Helical" evidence="1">
    <location>
        <begin position="145"/>
        <end position="167"/>
    </location>
</feature>
<reference evidence="2" key="1">
    <citation type="journal article" date="2014" name="Int. J. Syst. Evol. Microbiol.">
        <title>Complete genome sequence of Corynebacterium casei LMG S-19264T (=DSM 44701T), isolated from a smear-ripened cheese.</title>
        <authorList>
            <consortium name="US DOE Joint Genome Institute (JGI-PGF)"/>
            <person name="Walter F."/>
            <person name="Albersmeier A."/>
            <person name="Kalinowski J."/>
            <person name="Ruckert C."/>
        </authorList>
    </citation>
    <scope>NUCLEOTIDE SEQUENCE</scope>
    <source>
        <strain evidence="2">JCM 3090</strain>
    </source>
</reference>
<evidence type="ECO:0000313" key="3">
    <source>
        <dbReference type="Proteomes" id="UP000649739"/>
    </source>
</evidence>
<organism evidence="2 3">
    <name type="scientific">Pilimelia anulata</name>
    <dbReference type="NCBI Taxonomy" id="53371"/>
    <lineage>
        <taxon>Bacteria</taxon>
        <taxon>Bacillati</taxon>
        <taxon>Actinomycetota</taxon>
        <taxon>Actinomycetes</taxon>
        <taxon>Micromonosporales</taxon>
        <taxon>Micromonosporaceae</taxon>
        <taxon>Pilimelia</taxon>
    </lineage>
</organism>
<keyword evidence="1" id="KW-0472">Membrane</keyword>
<evidence type="ECO:0000313" key="2">
    <source>
        <dbReference type="EMBL" id="GGJ80438.1"/>
    </source>
</evidence>
<reference evidence="2" key="2">
    <citation type="submission" date="2020-09" db="EMBL/GenBank/DDBJ databases">
        <authorList>
            <person name="Sun Q."/>
            <person name="Ohkuma M."/>
        </authorList>
    </citation>
    <scope>NUCLEOTIDE SEQUENCE</scope>
    <source>
        <strain evidence="2">JCM 3090</strain>
    </source>
</reference>
<proteinExistence type="predicted"/>
<gene>
    <name evidence="2" type="ORF">GCM10010123_07970</name>
</gene>
<dbReference type="Pfam" id="PF03596">
    <property type="entry name" value="Cad"/>
    <property type="match status" value="1"/>
</dbReference>
<feature type="transmembrane region" description="Helical" evidence="1">
    <location>
        <begin position="107"/>
        <end position="125"/>
    </location>
</feature>
<evidence type="ECO:0000256" key="1">
    <source>
        <dbReference type="SAM" id="Phobius"/>
    </source>
</evidence>
<keyword evidence="3" id="KW-1185">Reference proteome</keyword>
<feature type="transmembrane region" description="Helical" evidence="1">
    <location>
        <begin position="41"/>
        <end position="63"/>
    </location>
</feature>
<dbReference type="EMBL" id="BMQB01000001">
    <property type="protein sequence ID" value="GGJ80438.1"/>
    <property type="molecule type" value="Genomic_DNA"/>
</dbReference>